<dbReference type="InterPro" id="IPR018246">
    <property type="entry name" value="AP_endonuc_F2_Zn_BS"/>
</dbReference>
<gene>
    <name evidence="2" type="ORF">CLV71_120141</name>
</gene>
<dbReference type="NCBIfam" id="NF035939">
    <property type="entry name" value="TIM_EboE"/>
    <property type="match status" value="1"/>
</dbReference>
<dbReference type="GO" id="GO:0016853">
    <property type="term" value="F:isomerase activity"/>
    <property type="evidence" value="ECO:0007669"/>
    <property type="project" value="UniProtKB-KW"/>
</dbReference>
<dbReference type="OrthoDB" id="9785907at2"/>
<comment type="caution">
    <text evidence="2">The sequence shown here is derived from an EMBL/GenBank/DDBJ whole genome shotgun (WGS) entry which is preliminary data.</text>
</comment>
<protein>
    <submittedName>
        <fullName evidence="2">Xylose isomerase-like TIM barrel protein</fullName>
    </submittedName>
</protein>
<organism evidence="2 3">
    <name type="scientific">Actinophytocola oryzae</name>
    <dbReference type="NCBI Taxonomy" id="502181"/>
    <lineage>
        <taxon>Bacteria</taxon>
        <taxon>Bacillati</taxon>
        <taxon>Actinomycetota</taxon>
        <taxon>Actinomycetes</taxon>
        <taxon>Pseudonocardiales</taxon>
        <taxon>Pseudonocardiaceae</taxon>
    </lineage>
</organism>
<evidence type="ECO:0000313" key="3">
    <source>
        <dbReference type="Proteomes" id="UP000294927"/>
    </source>
</evidence>
<dbReference type="InterPro" id="IPR036237">
    <property type="entry name" value="Xyl_isomerase-like_sf"/>
</dbReference>
<evidence type="ECO:0000259" key="1">
    <source>
        <dbReference type="Pfam" id="PF01261"/>
    </source>
</evidence>
<dbReference type="InterPro" id="IPR013022">
    <property type="entry name" value="Xyl_isomerase-like_TIM-brl"/>
</dbReference>
<feature type="domain" description="Xylose isomerase-like TIM barrel" evidence="1">
    <location>
        <begin position="54"/>
        <end position="219"/>
    </location>
</feature>
<keyword evidence="2" id="KW-0413">Isomerase</keyword>
<keyword evidence="3" id="KW-1185">Reference proteome</keyword>
<dbReference type="PROSITE" id="PS00730">
    <property type="entry name" value="AP_NUCLEASE_F2_2"/>
    <property type="match status" value="1"/>
</dbReference>
<sequence length="377" mass="40312">MSPLSYCTNVHPAEDLPGVLAQLDRYAEPVRRLVGVDVLGLGLWLPAVLAHELAESPELRAKLRAELDARGLEVRTLNAFPYGGFHDEVVKHSVYRPEWTDRARLRYTVDCALVLGDLLPDAATYGSISTLPLAWRTPWSDADDEAATAAFAELTGALDGMAAASGRPIRLAVEPEPGCVLDTVADAVAWLAPRVDPRYVGLCLDTCHLAVSFADPAATVASIHAAGLAVVKVQASAALQVENPGSEEARAALADFTEPRYLHQVRERTATGTVLAADDLPEAMTDLPGREPWRVHFHVPLHARPAAPLSATTDVLRTAIAALESTVDDMPHVEVETYTWSVLPETAGNGGDTALIRGIAAELRWAGANLLELGGVR</sequence>
<dbReference type="SUPFAM" id="SSF51658">
    <property type="entry name" value="Xylose isomerase-like"/>
    <property type="match status" value="1"/>
</dbReference>
<dbReference type="Proteomes" id="UP000294927">
    <property type="component" value="Unassembled WGS sequence"/>
</dbReference>
<accession>A0A4V3FQX9</accession>
<dbReference type="EMBL" id="SOCP01000020">
    <property type="protein sequence ID" value="TDV41451.1"/>
    <property type="molecule type" value="Genomic_DNA"/>
</dbReference>
<dbReference type="GO" id="GO:0008270">
    <property type="term" value="F:zinc ion binding"/>
    <property type="evidence" value="ECO:0007669"/>
    <property type="project" value="InterPro"/>
</dbReference>
<name>A0A4V3FQX9_9PSEU</name>
<evidence type="ECO:0000313" key="2">
    <source>
        <dbReference type="EMBL" id="TDV41451.1"/>
    </source>
</evidence>
<dbReference type="RefSeq" id="WP_133907803.1">
    <property type="nucleotide sequence ID" value="NZ_SOCP01000020.1"/>
</dbReference>
<proteinExistence type="predicted"/>
<dbReference type="Pfam" id="PF01261">
    <property type="entry name" value="AP_endonuc_2"/>
    <property type="match status" value="1"/>
</dbReference>
<dbReference type="Gene3D" id="3.20.20.150">
    <property type="entry name" value="Divalent-metal-dependent TIM barrel enzymes"/>
    <property type="match status" value="1"/>
</dbReference>
<reference evidence="2 3" key="1">
    <citation type="submission" date="2019-03" db="EMBL/GenBank/DDBJ databases">
        <title>Genomic Encyclopedia of Archaeal and Bacterial Type Strains, Phase II (KMG-II): from individual species to whole genera.</title>
        <authorList>
            <person name="Goeker M."/>
        </authorList>
    </citation>
    <scope>NUCLEOTIDE SEQUENCE [LARGE SCALE GENOMIC DNA]</scope>
    <source>
        <strain evidence="2 3">DSM 45499</strain>
    </source>
</reference>
<dbReference type="AlphaFoldDB" id="A0A4V3FQX9"/>